<dbReference type="InterPro" id="IPR050166">
    <property type="entry name" value="ABC_transporter_ATP-bind"/>
</dbReference>
<dbReference type="EMBL" id="PIUK01000058">
    <property type="protein sequence ID" value="MBY6276094.1"/>
    <property type="molecule type" value="Genomic_DNA"/>
</dbReference>
<feature type="domain" description="ABC transporter" evidence="4">
    <location>
        <begin position="2"/>
        <end position="222"/>
    </location>
</feature>
<dbReference type="CDD" id="cd03293">
    <property type="entry name" value="ABC_NrtD_SsuB_transporters"/>
    <property type="match status" value="1"/>
</dbReference>
<dbReference type="InterPro" id="IPR027417">
    <property type="entry name" value="P-loop_NTPase"/>
</dbReference>
<dbReference type="Pfam" id="PF00005">
    <property type="entry name" value="ABC_tran"/>
    <property type="match status" value="1"/>
</dbReference>
<reference evidence="5" key="1">
    <citation type="submission" date="2017-11" db="EMBL/GenBank/DDBJ databases">
        <title>Three new genomes from thermophilic consortium.</title>
        <authorList>
            <person name="Quaggio R."/>
            <person name="Amgarten D."/>
            <person name="Setubal J.C."/>
        </authorList>
    </citation>
    <scope>NUCLEOTIDE SEQUENCE</scope>
    <source>
        <strain evidence="5">ZCTH01-B2</strain>
    </source>
</reference>
<dbReference type="PANTHER" id="PTHR42788:SF13">
    <property type="entry name" value="ALIPHATIC SULFONATES IMPORT ATP-BINDING PROTEIN SSUB"/>
    <property type="match status" value="1"/>
</dbReference>
<dbReference type="GO" id="GO:0005524">
    <property type="term" value="F:ATP binding"/>
    <property type="evidence" value="ECO:0007669"/>
    <property type="project" value="UniProtKB-KW"/>
</dbReference>
<dbReference type="PROSITE" id="PS00211">
    <property type="entry name" value="ABC_TRANSPORTER_1"/>
    <property type="match status" value="1"/>
</dbReference>
<dbReference type="GO" id="GO:0016887">
    <property type="term" value="F:ATP hydrolysis activity"/>
    <property type="evidence" value="ECO:0007669"/>
    <property type="project" value="InterPro"/>
</dbReference>
<evidence type="ECO:0000313" key="6">
    <source>
        <dbReference type="Proteomes" id="UP000732377"/>
    </source>
</evidence>
<dbReference type="Gene3D" id="3.40.50.300">
    <property type="entry name" value="P-loop containing nucleotide triphosphate hydrolases"/>
    <property type="match status" value="1"/>
</dbReference>
<dbReference type="RefSeq" id="WP_011194892.1">
    <property type="nucleotide sequence ID" value="NZ_PIUK01000058.1"/>
</dbReference>
<protein>
    <submittedName>
        <fullName evidence="5">ABC transporter ATP-binding protein</fullName>
    </submittedName>
</protein>
<dbReference type="InterPro" id="IPR017871">
    <property type="entry name" value="ABC_transporter-like_CS"/>
</dbReference>
<dbReference type="SMART" id="SM00382">
    <property type="entry name" value="AAA"/>
    <property type="match status" value="1"/>
</dbReference>
<keyword evidence="3 5" id="KW-0067">ATP-binding</keyword>
<gene>
    <name evidence="5" type="ORF">CWE10_07725</name>
</gene>
<evidence type="ECO:0000313" key="5">
    <source>
        <dbReference type="EMBL" id="MBY6276094.1"/>
    </source>
</evidence>
<dbReference type="Proteomes" id="UP000732377">
    <property type="component" value="Unassembled WGS sequence"/>
</dbReference>
<organism evidence="5 6">
    <name type="scientific">Symbiobacterium thermophilum</name>
    <dbReference type="NCBI Taxonomy" id="2734"/>
    <lineage>
        <taxon>Bacteria</taxon>
        <taxon>Bacillati</taxon>
        <taxon>Bacillota</taxon>
        <taxon>Clostridia</taxon>
        <taxon>Eubacteriales</taxon>
        <taxon>Symbiobacteriaceae</taxon>
        <taxon>Symbiobacterium</taxon>
    </lineage>
</organism>
<keyword evidence="1" id="KW-0813">Transport</keyword>
<keyword evidence="2" id="KW-0547">Nucleotide-binding</keyword>
<dbReference type="SUPFAM" id="SSF52540">
    <property type="entry name" value="P-loop containing nucleoside triphosphate hydrolases"/>
    <property type="match status" value="1"/>
</dbReference>
<dbReference type="InterPro" id="IPR003439">
    <property type="entry name" value="ABC_transporter-like_ATP-bd"/>
</dbReference>
<dbReference type="PANTHER" id="PTHR42788">
    <property type="entry name" value="TAURINE IMPORT ATP-BINDING PROTEIN-RELATED"/>
    <property type="match status" value="1"/>
</dbReference>
<dbReference type="AlphaFoldDB" id="A0A953LIH9"/>
<sequence length="237" mass="25608">MLTLESVSHAFGGHPVLEDIDLRLEPGQVLAIVGRSGCGKTTLLQIASGLLSPTRGRVENRFRRLAYVFQEPRLLPWRTAWQNIAFGLKAMGAPPAEQRRVASALIERLGLAGAADKYPHELSGGMRQRVALGRALAIGPDLLLLDEPFGALDPGLRADMQRLLLDLLAERKVAALFVTHDLAEAVRVGDALIALSPAPGRIIARVPLGRTPRTDADAYVHRTVAAIWPQVSAAYPD</sequence>
<dbReference type="PROSITE" id="PS50893">
    <property type="entry name" value="ABC_TRANSPORTER_2"/>
    <property type="match status" value="1"/>
</dbReference>
<evidence type="ECO:0000259" key="4">
    <source>
        <dbReference type="PROSITE" id="PS50893"/>
    </source>
</evidence>
<proteinExistence type="predicted"/>
<dbReference type="OMA" id="ARPQILM"/>
<evidence type="ECO:0000256" key="3">
    <source>
        <dbReference type="ARBA" id="ARBA00022840"/>
    </source>
</evidence>
<evidence type="ECO:0000256" key="2">
    <source>
        <dbReference type="ARBA" id="ARBA00022741"/>
    </source>
</evidence>
<accession>A0A953LIH9</accession>
<comment type="caution">
    <text evidence="5">The sequence shown here is derived from an EMBL/GenBank/DDBJ whole genome shotgun (WGS) entry which is preliminary data.</text>
</comment>
<name>A0A953LIH9_SYMTR</name>
<evidence type="ECO:0000256" key="1">
    <source>
        <dbReference type="ARBA" id="ARBA00022448"/>
    </source>
</evidence>
<dbReference type="InterPro" id="IPR003593">
    <property type="entry name" value="AAA+_ATPase"/>
</dbReference>